<dbReference type="CDD" id="cd00199">
    <property type="entry name" value="WAP"/>
    <property type="match status" value="1"/>
</dbReference>
<evidence type="ECO:0000256" key="7">
    <source>
        <dbReference type="SAM" id="MobiDB-lite"/>
    </source>
</evidence>
<dbReference type="PROSITE" id="PS50026">
    <property type="entry name" value="EGF_3"/>
    <property type="match status" value="2"/>
</dbReference>
<feature type="domain" description="ZP" evidence="11">
    <location>
        <begin position="1084"/>
        <end position="1326"/>
    </location>
</feature>
<dbReference type="InterPro" id="IPR036645">
    <property type="entry name" value="Elafin-like_sf"/>
</dbReference>
<dbReference type="Gene3D" id="2.60.40.4100">
    <property type="entry name" value="Zona pellucida, ZP-C domain"/>
    <property type="match status" value="1"/>
</dbReference>
<dbReference type="InterPro" id="IPR042235">
    <property type="entry name" value="ZP-C_dom"/>
</dbReference>
<keyword evidence="2 8" id="KW-0732">Signal</keyword>
<dbReference type="InterPro" id="IPR048290">
    <property type="entry name" value="ZP_chr"/>
</dbReference>
<evidence type="ECO:0000259" key="13">
    <source>
        <dbReference type="PROSITE" id="PS51390"/>
    </source>
</evidence>
<evidence type="ECO:0000256" key="4">
    <source>
        <dbReference type="ARBA" id="ARBA00023157"/>
    </source>
</evidence>
<evidence type="ECO:0000259" key="11">
    <source>
        <dbReference type="PROSITE" id="PS51034"/>
    </source>
</evidence>
<feature type="domain" description="EMI" evidence="12">
    <location>
        <begin position="37"/>
        <end position="110"/>
    </location>
</feature>
<dbReference type="SMART" id="SM00181">
    <property type="entry name" value="EGF"/>
    <property type="match status" value="2"/>
</dbReference>
<dbReference type="Gene3D" id="2.10.25.10">
    <property type="entry name" value="Laminin"/>
    <property type="match status" value="2"/>
</dbReference>
<comment type="caution">
    <text evidence="6">Lacks conserved residue(s) required for the propagation of feature annotation.</text>
</comment>
<evidence type="ECO:0000256" key="2">
    <source>
        <dbReference type="ARBA" id="ARBA00022729"/>
    </source>
</evidence>
<dbReference type="Pfam" id="PF23344">
    <property type="entry name" value="ZP-N"/>
    <property type="match status" value="1"/>
</dbReference>
<keyword evidence="3" id="KW-0677">Repeat</keyword>
<feature type="compositionally biased region" description="Low complexity" evidence="7">
    <location>
        <begin position="752"/>
        <end position="761"/>
    </location>
</feature>
<dbReference type="InterPro" id="IPR000152">
    <property type="entry name" value="EGF-type_Asp/Asn_hydroxyl_site"/>
</dbReference>
<dbReference type="InterPro" id="IPR049883">
    <property type="entry name" value="NOTCH1_EGF-like"/>
</dbReference>
<keyword evidence="15" id="KW-1185">Reference proteome</keyword>
<proteinExistence type="predicted"/>
<dbReference type="Gene3D" id="4.10.75.10">
    <property type="entry name" value="Elafin-like"/>
    <property type="match status" value="1"/>
</dbReference>
<evidence type="ECO:0000259" key="10">
    <source>
        <dbReference type="PROSITE" id="PS50026"/>
    </source>
</evidence>
<dbReference type="EMBL" id="LSYS01009367">
    <property type="protein sequence ID" value="OPJ66369.1"/>
    <property type="molecule type" value="Genomic_DNA"/>
</dbReference>
<feature type="domain" description="WAP" evidence="13">
    <location>
        <begin position="118"/>
        <end position="162"/>
    </location>
</feature>
<dbReference type="PROSITE" id="PS00010">
    <property type="entry name" value="ASX_HYDROXYL"/>
    <property type="match status" value="2"/>
</dbReference>
<dbReference type="STRING" id="372326.A0A1V4J2J3"/>
<dbReference type="CDD" id="cd00054">
    <property type="entry name" value="EGF_CA"/>
    <property type="match status" value="3"/>
</dbReference>
<evidence type="ECO:0000256" key="5">
    <source>
        <dbReference type="ARBA" id="ARBA00023180"/>
    </source>
</evidence>
<dbReference type="InterPro" id="IPR011489">
    <property type="entry name" value="EMI_domain"/>
</dbReference>
<dbReference type="InterPro" id="IPR036364">
    <property type="entry name" value="SEA_dom_sf"/>
</dbReference>
<dbReference type="OrthoDB" id="10040649at2759"/>
<keyword evidence="5" id="KW-0325">Glycoprotein</keyword>
<dbReference type="InterPro" id="IPR036116">
    <property type="entry name" value="FN3_sf"/>
</dbReference>
<dbReference type="SMART" id="SM00241">
    <property type="entry name" value="ZP"/>
    <property type="match status" value="1"/>
</dbReference>
<dbReference type="SMART" id="SM00217">
    <property type="entry name" value="WAP"/>
    <property type="match status" value="1"/>
</dbReference>
<dbReference type="PANTHER" id="PTHR14002">
    <property type="entry name" value="ENDOGLIN/TGF-BETA RECEPTOR TYPE III"/>
    <property type="match status" value="1"/>
</dbReference>
<reference evidence="14 15" key="1">
    <citation type="submission" date="2016-02" db="EMBL/GenBank/DDBJ databases">
        <title>Band-tailed pigeon sequencing and assembly.</title>
        <authorList>
            <person name="Soares A.E."/>
            <person name="Novak B.J."/>
            <person name="Rice E.S."/>
            <person name="O'Connell B."/>
            <person name="Chang D."/>
            <person name="Weber S."/>
            <person name="Shapiro B."/>
        </authorList>
    </citation>
    <scope>NUCLEOTIDE SEQUENCE [LARGE SCALE GENOMIC DNA]</scope>
    <source>
        <strain evidence="14">BTP2013</strain>
        <tissue evidence="14">Blood</tissue>
    </source>
</reference>
<dbReference type="InterPro" id="IPR000742">
    <property type="entry name" value="EGF"/>
</dbReference>
<dbReference type="SUPFAM" id="SSF49265">
    <property type="entry name" value="Fibronectin type III"/>
    <property type="match status" value="1"/>
</dbReference>
<dbReference type="InterPro" id="IPR001881">
    <property type="entry name" value="EGF-like_Ca-bd_dom"/>
</dbReference>
<dbReference type="PROSITE" id="PS51041">
    <property type="entry name" value="EMI"/>
    <property type="match status" value="1"/>
</dbReference>
<protein>
    <submittedName>
        <fullName evidence="14">Uromodulin-like 1 isoform B</fullName>
    </submittedName>
</protein>
<dbReference type="GO" id="GO:0030414">
    <property type="term" value="F:peptidase inhibitor activity"/>
    <property type="evidence" value="ECO:0007669"/>
    <property type="project" value="InterPro"/>
</dbReference>
<evidence type="ECO:0000313" key="15">
    <source>
        <dbReference type="Proteomes" id="UP000190648"/>
    </source>
</evidence>
<dbReference type="GO" id="GO:0005509">
    <property type="term" value="F:calcium ion binding"/>
    <property type="evidence" value="ECO:0007669"/>
    <property type="project" value="InterPro"/>
</dbReference>
<name>A0A1V4J2J3_PATFA</name>
<dbReference type="Gene3D" id="2.60.40.3210">
    <property type="entry name" value="Zona pellucida, ZP-N domain"/>
    <property type="match status" value="1"/>
</dbReference>
<dbReference type="PROSITE" id="PS50024">
    <property type="entry name" value="SEA"/>
    <property type="match status" value="2"/>
</dbReference>
<evidence type="ECO:0000256" key="6">
    <source>
        <dbReference type="PROSITE-ProRule" id="PRU00076"/>
    </source>
</evidence>
<feature type="region of interest" description="Disordered" evidence="7">
    <location>
        <begin position="305"/>
        <end position="340"/>
    </location>
</feature>
<accession>A0A1V4J2J3</accession>
<dbReference type="PROSITE" id="PS01187">
    <property type="entry name" value="EGF_CA"/>
    <property type="match status" value="3"/>
</dbReference>
<dbReference type="InterPro" id="IPR055355">
    <property type="entry name" value="ZP-C"/>
</dbReference>
<feature type="region of interest" description="Disordered" evidence="7">
    <location>
        <begin position="799"/>
        <end position="830"/>
    </location>
</feature>
<feature type="domain" description="EGF-like" evidence="10">
    <location>
        <begin position="944"/>
        <end position="982"/>
    </location>
</feature>
<dbReference type="SMART" id="SM00179">
    <property type="entry name" value="EGF_CA"/>
    <property type="match status" value="3"/>
</dbReference>
<feature type="chain" id="PRO_5012166388" evidence="8">
    <location>
        <begin position="26"/>
        <end position="1454"/>
    </location>
</feature>
<gene>
    <name evidence="14" type="primary">UMODL1</name>
    <name evidence="14" type="ORF">AV530_016451</name>
</gene>
<feature type="signal peptide" evidence="8">
    <location>
        <begin position="1"/>
        <end position="25"/>
    </location>
</feature>
<evidence type="ECO:0000256" key="8">
    <source>
        <dbReference type="SAM" id="SignalP"/>
    </source>
</evidence>
<dbReference type="InterPro" id="IPR008197">
    <property type="entry name" value="WAP_dom"/>
</dbReference>
<dbReference type="GO" id="GO:0005576">
    <property type="term" value="C:extracellular region"/>
    <property type="evidence" value="ECO:0007669"/>
    <property type="project" value="InterPro"/>
</dbReference>
<dbReference type="Proteomes" id="UP000190648">
    <property type="component" value="Unassembled WGS sequence"/>
</dbReference>
<comment type="caution">
    <text evidence="14">The sequence shown here is derived from an EMBL/GenBank/DDBJ whole genome shotgun (WGS) entry which is preliminary data.</text>
</comment>
<dbReference type="InterPro" id="IPR000082">
    <property type="entry name" value="SEA_dom"/>
</dbReference>
<evidence type="ECO:0000313" key="14">
    <source>
        <dbReference type="EMBL" id="OPJ66369.1"/>
    </source>
</evidence>
<dbReference type="SUPFAM" id="SSF82671">
    <property type="entry name" value="SEA domain"/>
    <property type="match status" value="1"/>
</dbReference>
<dbReference type="PRINTS" id="PR00023">
    <property type="entry name" value="ZPELLUCIDA"/>
</dbReference>
<feature type="region of interest" description="Disordered" evidence="7">
    <location>
        <begin position="752"/>
        <end position="774"/>
    </location>
</feature>
<dbReference type="Pfam" id="PF00100">
    <property type="entry name" value="Zona_pellucida"/>
    <property type="match status" value="1"/>
</dbReference>
<evidence type="ECO:0000259" key="9">
    <source>
        <dbReference type="PROSITE" id="PS50024"/>
    </source>
</evidence>
<feature type="domain" description="SEA" evidence="9">
    <location>
        <begin position="437"/>
        <end position="551"/>
    </location>
</feature>
<dbReference type="FunFam" id="2.10.25.10:FF:000038">
    <property type="entry name" value="Fibrillin 2"/>
    <property type="match status" value="2"/>
</dbReference>
<evidence type="ECO:0000256" key="1">
    <source>
        <dbReference type="ARBA" id="ARBA00022536"/>
    </source>
</evidence>
<dbReference type="SUPFAM" id="SSF57256">
    <property type="entry name" value="Elafin-like"/>
    <property type="match status" value="1"/>
</dbReference>
<dbReference type="PANTHER" id="PTHR14002:SF22">
    <property type="entry name" value="UROMODULIN-LIKE 1"/>
    <property type="match status" value="1"/>
</dbReference>
<dbReference type="Pfam" id="PF01390">
    <property type="entry name" value="SEA"/>
    <property type="match status" value="1"/>
</dbReference>
<evidence type="ECO:0000259" key="12">
    <source>
        <dbReference type="PROSITE" id="PS51041"/>
    </source>
</evidence>
<dbReference type="PROSITE" id="PS51034">
    <property type="entry name" value="ZP_2"/>
    <property type="match status" value="1"/>
</dbReference>
<dbReference type="SUPFAM" id="SSF57196">
    <property type="entry name" value="EGF/Laminin"/>
    <property type="match status" value="1"/>
</dbReference>
<feature type="compositionally biased region" description="Low complexity" evidence="7">
    <location>
        <begin position="327"/>
        <end position="340"/>
    </location>
</feature>
<dbReference type="PROSITE" id="PS51390">
    <property type="entry name" value="WAP"/>
    <property type="match status" value="1"/>
</dbReference>
<dbReference type="InterPro" id="IPR001507">
    <property type="entry name" value="ZP_dom"/>
</dbReference>
<organism evidence="14 15">
    <name type="scientific">Patagioenas fasciata monilis</name>
    <dbReference type="NCBI Taxonomy" id="372326"/>
    <lineage>
        <taxon>Eukaryota</taxon>
        <taxon>Metazoa</taxon>
        <taxon>Chordata</taxon>
        <taxon>Craniata</taxon>
        <taxon>Vertebrata</taxon>
        <taxon>Euteleostomi</taxon>
        <taxon>Archelosauria</taxon>
        <taxon>Archosauria</taxon>
        <taxon>Dinosauria</taxon>
        <taxon>Saurischia</taxon>
        <taxon>Theropoda</taxon>
        <taxon>Coelurosauria</taxon>
        <taxon>Aves</taxon>
        <taxon>Neognathae</taxon>
        <taxon>Neoaves</taxon>
        <taxon>Columbimorphae</taxon>
        <taxon>Columbiformes</taxon>
        <taxon>Columbidae</taxon>
        <taxon>Patagioenas</taxon>
    </lineage>
</organism>
<dbReference type="Pfam" id="PF07645">
    <property type="entry name" value="EGF_CA"/>
    <property type="match status" value="3"/>
</dbReference>
<evidence type="ECO:0000256" key="3">
    <source>
        <dbReference type="ARBA" id="ARBA00022737"/>
    </source>
</evidence>
<feature type="domain" description="SEA" evidence="9">
    <location>
        <begin position="836"/>
        <end position="947"/>
    </location>
</feature>
<keyword evidence="4" id="KW-1015">Disulfide bond</keyword>
<dbReference type="InterPro" id="IPR055356">
    <property type="entry name" value="ZP-N"/>
</dbReference>
<feature type="domain" description="EGF-like" evidence="10">
    <location>
        <begin position="548"/>
        <end position="593"/>
    </location>
</feature>
<keyword evidence="1 6" id="KW-0245">EGF-like domain</keyword>
<dbReference type="Pfam" id="PF00095">
    <property type="entry name" value="WAP"/>
    <property type="match status" value="1"/>
</dbReference>
<sequence>MGDTMARIALISALIFWAATQQGRGNEITEKGLSLLGYHLCNYSLTQNVFKMVAYQKSYEKSTSCGGWIPWMMCPRTYYKIQYHTIQVPETITLTDCCEGYEQVGLYCSLALNRSSVFASRPGICPMENIETSDYTCTFDTECPGLKKCCNSSKGAGCVDPKPEGRTFWYNVTVLVKMDFTELIRVDSHLLNHSRLLHSMITGALQPLNVSVHHIQSKRAEIYAGTVASQVLIGLHQPAPLVEVSSSLKDMVKHAYEVIDTEVQDVNECSYAEFNACPEKSTCVNMEGYYSCDLQHEQADVNHHQLSTRKEGMAASTPSSELDLIDTSNSSQSTSNSSLLSMTNQSTDAVCYPSTVRNYRIFSITSNSFEMSWDVSSTLNHTFQVQVFRGKDIVQNLKTKEMKMDVFGLEAGVMYSVWISYETCGKTIIFHQNVKTEAKIFGVTMRILNYNFTDDFRNTSSSAYEEFSRLLLTELENSFPPSISALYISGKLKVQIDSLEAGSIIVRLRITVQDPEFPADVSAFAPVIAYLNNGSVLLVDQKNTKIEDWDECASHTENDCSAFAECINLMGSYLCRCKTTMDTNPSQPGRNCEDEIVDPLTEMMAPEVANSTQFAPEEVSSAGPASPATTKMVAAVGSEMSTALHLPVALPPGDEQVPHGHSPTSNPWRKGLVPQMGYGRSNSPTATGVTNSEELARSAEQWVDVSPSQPSSVAEAYPCAPQRAAALTNVPTGATGQEQLNFPLLEFSDQTTSATTSSHTAFGVPQASSQDGPGTALPAVGEAALPTLKTTLGAHVEMGREDSSWSEKYSGALGSSALPGTSPAPSLMPSPAVDTTVQKLSGMVRITNVKYSPGFSNTSSEEYQTFVQLFVDEVHRSLPPAVLQQMDAGLIQVLITGITNGSTVVSFNLLIAEDVDIDYIITAFRDAFEHSYFTVDKSSLSINDYDECKSEEDDCSPDASCHNTLGFYQCSCNEGFADVHPERPGRSCEAFSISQEATLMDKKPVLNTVLPATSLQTSTHVSSLASLDFTADHKALEDIMFSTVVLPPLTMDPVSNPDISPQVSPVHLVKPAQEISIQDAVRVFCENEKIVLVIQKRFLQQESIPETSLYLGEPRCNVSFSNGSHVVLQTNWSDCGTEVETNMTDTIVKTVLWNEISAQGVIHRLKVASLIHCVFQNELLTSFGYIAEGLYTTFEDLHGSGHFRTEMQLFFGNSPIPKNFSVSASDDVLIEVGIQRADSKLKVVLTDCWATPTNNSVDPLSFAFISNSCPIPNTYTTLLENGNSSKAQFKMKVFSFVNNSVVYLHCKIRICMEKPGSTCRTRCHAARSMRTGETVAMHRTSWGPLYKSAGAIAKDYRSPAGPVPCLPDLCRHYTCPQASQVALDASAPATELSLCTSERQEDTTSESSLTTSATKCSTISDLQVTRCSFDIVTGLCYSFLMEASYMTMRLPQPQ</sequence>
<dbReference type="GO" id="GO:0071944">
    <property type="term" value="C:cell periphery"/>
    <property type="evidence" value="ECO:0007669"/>
    <property type="project" value="UniProtKB-ARBA"/>
</dbReference>
<dbReference type="InterPro" id="IPR018097">
    <property type="entry name" value="EGF_Ca-bd_CS"/>
</dbReference>